<dbReference type="PANTHER" id="PTHR46825">
    <property type="entry name" value="D-ALANYL-D-ALANINE-CARBOXYPEPTIDASE/ENDOPEPTIDASE AMPH"/>
    <property type="match status" value="1"/>
</dbReference>
<sequence length="639" mass="66488">MYRNAVALALAAMLLAAPAAAAQPAPAPPADLERRLDDLVGGQLTDDHIPGAVVTVVADGRVVLSKGYGLADVHDGTPMDPVRTTLLGASEAKVLTAIAAAQLIASGRIDPDADVNRYLTDFTIEDTFPGRPVTMNHLLTHTAGFDQDFVGLNSTGSEGIEALGRSLADKQPIRVRPPGEAMAYDNYGAALAGHLVEVVSGQPFDRYVADHVLRPLGMDSTTFTQPTPTALAARLATGHRPAGTGQDVASGQYGPWTPTGGGTVINAADLGALMLALLGDDPRLGDGVARLVKRQHFTQDPRVPGIGYLLVEGSHGDERVLSKDGDLPGFHHDLALLPDRGVGVYVGFNGDGDAGAAYWDAKVVRAAVLDHFAPRTPSATPDPAPGDVGQYAGSYRASNTSEYSLAKVTALTTPVSVEEAGEGRLRTSGISADPAQATQEWVHVGDGEFAEVGGSERIVFGPDGILAGGSGPEAVVYVPIAWYQSPAPHLLLLVVGVVGLLAGFVWFPVAALVRRRRGAGTTWPLRVARVVAWLNCAVGVAFLVGFVVLVADGNVMNEVILTGSPLLTVLPYLPAAMLVTFAGMVVLAVVGIGKSWWRARGWTGYLAMTVAAAAFLGVCAYYDLLAIGDTVSPGGFHSS</sequence>
<dbReference type="InterPro" id="IPR001466">
    <property type="entry name" value="Beta-lactam-related"/>
</dbReference>
<name>A0ABT2J817_9PSEU</name>
<keyword evidence="1" id="KW-0812">Transmembrane</keyword>
<dbReference type="EMBL" id="JAFFZE010000010">
    <property type="protein sequence ID" value="MCT2583921.1"/>
    <property type="molecule type" value="Genomic_DNA"/>
</dbReference>
<dbReference type="Pfam" id="PF00144">
    <property type="entry name" value="Beta-lactamase"/>
    <property type="match status" value="1"/>
</dbReference>
<dbReference type="Proteomes" id="UP001156441">
    <property type="component" value="Unassembled WGS sequence"/>
</dbReference>
<dbReference type="RefSeq" id="WP_260191299.1">
    <property type="nucleotide sequence ID" value="NZ_JAFFZE010000010.1"/>
</dbReference>
<evidence type="ECO:0000313" key="4">
    <source>
        <dbReference type="EMBL" id="MCT2583921.1"/>
    </source>
</evidence>
<gene>
    <name evidence="4" type="ORF">JT362_12405</name>
</gene>
<accession>A0ABT2J817</accession>
<evidence type="ECO:0000313" key="5">
    <source>
        <dbReference type="Proteomes" id="UP001156441"/>
    </source>
</evidence>
<evidence type="ECO:0000256" key="1">
    <source>
        <dbReference type="SAM" id="Phobius"/>
    </source>
</evidence>
<dbReference type="PANTHER" id="PTHR46825:SF9">
    <property type="entry name" value="BETA-LACTAMASE-RELATED DOMAIN-CONTAINING PROTEIN"/>
    <property type="match status" value="1"/>
</dbReference>
<feature type="transmembrane region" description="Helical" evidence="1">
    <location>
        <begin position="490"/>
        <end position="509"/>
    </location>
</feature>
<comment type="caution">
    <text evidence="4">The sequence shown here is derived from an EMBL/GenBank/DDBJ whole genome shotgun (WGS) entry which is preliminary data.</text>
</comment>
<keyword evidence="2" id="KW-0732">Signal</keyword>
<feature type="transmembrane region" description="Helical" evidence="1">
    <location>
        <begin position="571"/>
        <end position="593"/>
    </location>
</feature>
<reference evidence="4 5" key="1">
    <citation type="submission" date="2021-02" db="EMBL/GenBank/DDBJ databases">
        <title>Actinophytocola xerophila sp. nov., isolated from soil of cotton cropping field.</title>
        <authorList>
            <person name="Huang R."/>
            <person name="Chen X."/>
            <person name="Ge X."/>
            <person name="Liu W."/>
        </authorList>
    </citation>
    <scope>NUCLEOTIDE SEQUENCE [LARGE SCALE GENOMIC DNA]</scope>
    <source>
        <strain evidence="4 5">S1-96</strain>
    </source>
</reference>
<feature type="domain" description="Beta-lactamase-related" evidence="3">
    <location>
        <begin position="36"/>
        <end position="357"/>
    </location>
</feature>
<dbReference type="SUPFAM" id="SSF56601">
    <property type="entry name" value="beta-lactamase/transpeptidase-like"/>
    <property type="match status" value="1"/>
</dbReference>
<feature type="chain" id="PRO_5045250112" evidence="2">
    <location>
        <begin position="22"/>
        <end position="639"/>
    </location>
</feature>
<feature type="transmembrane region" description="Helical" evidence="1">
    <location>
        <begin position="605"/>
        <end position="624"/>
    </location>
</feature>
<dbReference type="InterPro" id="IPR012338">
    <property type="entry name" value="Beta-lactam/transpept-like"/>
</dbReference>
<protein>
    <submittedName>
        <fullName evidence="4">Beta-lactamase family protein</fullName>
    </submittedName>
</protein>
<keyword evidence="5" id="KW-1185">Reference proteome</keyword>
<feature type="transmembrane region" description="Helical" evidence="1">
    <location>
        <begin position="530"/>
        <end position="551"/>
    </location>
</feature>
<proteinExistence type="predicted"/>
<keyword evidence="1" id="KW-1133">Transmembrane helix</keyword>
<dbReference type="InterPro" id="IPR050491">
    <property type="entry name" value="AmpC-like"/>
</dbReference>
<feature type="signal peptide" evidence="2">
    <location>
        <begin position="1"/>
        <end position="21"/>
    </location>
</feature>
<evidence type="ECO:0000259" key="3">
    <source>
        <dbReference type="Pfam" id="PF00144"/>
    </source>
</evidence>
<dbReference type="Gene3D" id="3.40.710.10">
    <property type="entry name" value="DD-peptidase/beta-lactamase superfamily"/>
    <property type="match status" value="1"/>
</dbReference>
<organism evidence="4 5">
    <name type="scientific">Actinophytocola gossypii</name>
    <dbReference type="NCBI Taxonomy" id="2812003"/>
    <lineage>
        <taxon>Bacteria</taxon>
        <taxon>Bacillati</taxon>
        <taxon>Actinomycetota</taxon>
        <taxon>Actinomycetes</taxon>
        <taxon>Pseudonocardiales</taxon>
        <taxon>Pseudonocardiaceae</taxon>
    </lineage>
</organism>
<evidence type="ECO:0000256" key="2">
    <source>
        <dbReference type="SAM" id="SignalP"/>
    </source>
</evidence>
<keyword evidence="1" id="KW-0472">Membrane</keyword>